<keyword evidence="2" id="KW-0964">Secreted</keyword>
<dbReference type="GO" id="GO:0005576">
    <property type="term" value="C:extracellular region"/>
    <property type="evidence" value="ECO:0007669"/>
    <property type="project" value="UniProtKB-SubCell"/>
</dbReference>
<evidence type="ECO:0000256" key="4">
    <source>
        <dbReference type="ARBA" id="ARBA00022577"/>
    </source>
</evidence>
<keyword evidence="4" id="KW-0295">Fungicide</keyword>
<evidence type="ECO:0000259" key="6">
    <source>
        <dbReference type="SMART" id="SM00505"/>
    </source>
</evidence>
<organism evidence="7 8">
    <name type="scientific">Brassica cretica</name>
    <name type="common">Mustard</name>
    <dbReference type="NCBI Taxonomy" id="69181"/>
    <lineage>
        <taxon>Eukaryota</taxon>
        <taxon>Viridiplantae</taxon>
        <taxon>Streptophyta</taxon>
        <taxon>Embryophyta</taxon>
        <taxon>Tracheophyta</taxon>
        <taxon>Spermatophyta</taxon>
        <taxon>Magnoliopsida</taxon>
        <taxon>eudicotyledons</taxon>
        <taxon>Gunneridae</taxon>
        <taxon>Pentapetalae</taxon>
        <taxon>rosids</taxon>
        <taxon>malvids</taxon>
        <taxon>Brassicales</taxon>
        <taxon>Brassicaceae</taxon>
        <taxon>Brassiceae</taxon>
        <taxon>Brassica</taxon>
    </lineage>
</organism>
<dbReference type="SMART" id="SM00505">
    <property type="entry name" value="Knot1"/>
    <property type="match status" value="1"/>
</dbReference>
<gene>
    <name evidence="7" type="ORF">F2Q69_00002207</name>
</gene>
<feature type="domain" description="Knottins-like" evidence="6">
    <location>
        <begin position="58"/>
        <end position="112"/>
    </location>
</feature>
<dbReference type="SUPFAM" id="SSF57095">
    <property type="entry name" value="Scorpion toxin-like"/>
    <property type="match status" value="1"/>
</dbReference>
<keyword evidence="3" id="KW-0929">Antimicrobial</keyword>
<comment type="similarity">
    <text evidence="5">Belongs to the DEFL family. Protease inhibitor I18 (RTI/MTI-2) subfamily.</text>
</comment>
<comment type="subcellular location">
    <subcellularLocation>
        <location evidence="1">Secreted</location>
    </subcellularLocation>
</comment>
<proteinExistence type="inferred from homology"/>
<dbReference type="GO" id="GO:0050832">
    <property type="term" value="P:defense response to fungus"/>
    <property type="evidence" value="ECO:0007669"/>
    <property type="project" value="UniProtKB-KW"/>
</dbReference>
<evidence type="ECO:0000313" key="8">
    <source>
        <dbReference type="Proteomes" id="UP000712600"/>
    </source>
</evidence>
<dbReference type="InterPro" id="IPR003614">
    <property type="entry name" value="Knottins"/>
</dbReference>
<evidence type="ECO:0000313" key="7">
    <source>
        <dbReference type="EMBL" id="KAF3515289.1"/>
    </source>
</evidence>
<accession>A0A8S9PIN2</accession>
<dbReference type="EMBL" id="QGKX02001521">
    <property type="protein sequence ID" value="KAF3515289.1"/>
    <property type="molecule type" value="Genomic_DNA"/>
</dbReference>
<comment type="caution">
    <text evidence="7">The sequence shown here is derived from an EMBL/GenBank/DDBJ whole genome shotgun (WGS) entry which is preliminary data.</text>
</comment>
<evidence type="ECO:0000256" key="1">
    <source>
        <dbReference type="ARBA" id="ARBA00004613"/>
    </source>
</evidence>
<dbReference type="Proteomes" id="UP000712600">
    <property type="component" value="Unassembled WGS sequence"/>
</dbReference>
<evidence type="ECO:0000256" key="5">
    <source>
        <dbReference type="ARBA" id="ARBA00038027"/>
    </source>
</evidence>
<protein>
    <recommendedName>
        <fullName evidence="6">Knottins-like domain-containing protein</fullName>
    </recommendedName>
</protein>
<name>A0A8S9PIN2_BRACR</name>
<dbReference type="InterPro" id="IPR036574">
    <property type="entry name" value="Scorpion_toxin-like_sf"/>
</dbReference>
<dbReference type="Pfam" id="PF00537">
    <property type="entry name" value="Toxin_3"/>
    <property type="match status" value="1"/>
</dbReference>
<dbReference type="GO" id="GO:0019871">
    <property type="term" value="F:sodium channel inhibitor activity"/>
    <property type="evidence" value="ECO:0007669"/>
    <property type="project" value="InterPro"/>
</dbReference>
<dbReference type="AlphaFoldDB" id="A0A8S9PIN2"/>
<dbReference type="InterPro" id="IPR002061">
    <property type="entry name" value="Scorpion_toxinL/defensin"/>
</dbReference>
<evidence type="ECO:0000256" key="3">
    <source>
        <dbReference type="ARBA" id="ARBA00022529"/>
    </source>
</evidence>
<sequence>MLATQHLICLSHIMPAALRCQPQESKYFLSPVPYNDLMGHLPSESIPKVHETEAQDRKCLKEYGGDVGFSFCAPRIYPLFCYRRCRQNKGGAKGGKCRSEAGTGMKCLCDFCSNTP</sequence>
<evidence type="ECO:0000256" key="2">
    <source>
        <dbReference type="ARBA" id="ARBA00022525"/>
    </source>
</evidence>
<dbReference type="Gene3D" id="3.30.30.10">
    <property type="entry name" value="Knottin, scorpion toxin-like"/>
    <property type="match status" value="1"/>
</dbReference>
<dbReference type="GO" id="GO:0031640">
    <property type="term" value="P:killing of cells of another organism"/>
    <property type="evidence" value="ECO:0007669"/>
    <property type="project" value="UniProtKB-KW"/>
</dbReference>
<reference evidence="7" key="1">
    <citation type="submission" date="2019-12" db="EMBL/GenBank/DDBJ databases">
        <title>Genome sequencing and annotation of Brassica cretica.</title>
        <authorList>
            <person name="Studholme D.J."/>
            <person name="Sarris P."/>
        </authorList>
    </citation>
    <scope>NUCLEOTIDE SEQUENCE</scope>
    <source>
        <strain evidence="7">PFS-109/04</strain>
        <tissue evidence="7">Leaf</tissue>
    </source>
</reference>